<reference evidence="9 10" key="1">
    <citation type="journal article" date="2021" name="Sci. Rep.">
        <title>The distribution of antibiotic resistance genes in chicken gut microbiota commensals.</title>
        <authorList>
            <person name="Juricova H."/>
            <person name="Matiasovicova J."/>
            <person name="Kubasova T."/>
            <person name="Cejkova D."/>
            <person name="Rychlik I."/>
        </authorList>
    </citation>
    <scope>NUCLEOTIDE SEQUENCE [LARGE SCALE GENOMIC DNA]</scope>
    <source>
        <strain evidence="9 10">An411</strain>
    </source>
</reference>
<feature type="transmembrane region" description="Helical" evidence="7">
    <location>
        <begin position="247"/>
        <end position="267"/>
    </location>
</feature>
<dbReference type="Proteomes" id="UP000719500">
    <property type="component" value="Unassembled WGS sequence"/>
</dbReference>
<dbReference type="PANTHER" id="PTHR43124">
    <property type="entry name" value="PURINE EFFLUX PUMP PBUE"/>
    <property type="match status" value="1"/>
</dbReference>
<dbReference type="EMBL" id="JACSNX010000037">
    <property type="protein sequence ID" value="MBM6852459.1"/>
    <property type="molecule type" value="Genomic_DNA"/>
</dbReference>
<keyword evidence="3" id="KW-1003">Cell membrane</keyword>
<evidence type="ECO:0000256" key="2">
    <source>
        <dbReference type="ARBA" id="ARBA00022448"/>
    </source>
</evidence>
<keyword evidence="6 7" id="KW-0472">Membrane</keyword>
<evidence type="ECO:0000313" key="10">
    <source>
        <dbReference type="Proteomes" id="UP000719500"/>
    </source>
</evidence>
<dbReference type="InterPro" id="IPR036259">
    <property type="entry name" value="MFS_trans_sf"/>
</dbReference>
<sequence length="397" mass="40802">MKHSKTPLPGAVLLLAALGFVLGTGEFVIVGILPEIAEGLDTSLAAVGKLVSVFAACYAVGTPVITAACGGISRKKLLAVLMGVFLLTGAVSFAAPNVAVLYAARVAAALVSGTLTAVAMLYAKEVAAPEQTARAISLVYGGFSVAAVLGVPLGTAVCQWLGWRWTFAVILVMGAALLPLLLRSLPAVPPRREPGGLLKSFSILRDPRCSLCVGMILCSACATYVVYTYLSPILTDTLGLPEGAVSPLLLVMGACSAASNLLSGALGERGGLRTLPWAFAAQTALFALLPVLLGSLWTGLAGIFAMGLLMYLLNTPAQMHALSLAERDYPFAASLCASVQPVSYNFGIAAGSFIGSAVQEGWGFRALGAPAAVSALAALGLNLLLLRACRRRERTAP</sequence>
<dbReference type="Gene3D" id="1.20.1250.20">
    <property type="entry name" value="MFS general substrate transporter like domains"/>
    <property type="match status" value="1"/>
</dbReference>
<keyword evidence="5 7" id="KW-1133">Transmembrane helix</keyword>
<feature type="domain" description="Major facilitator superfamily (MFS) profile" evidence="8">
    <location>
        <begin position="11"/>
        <end position="392"/>
    </location>
</feature>
<evidence type="ECO:0000259" key="8">
    <source>
        <dbReference type="PROSITE" id="PS50850"/>
    </source>
</evidence>
<protein>
    <submittedName>
        <fullName evidence="9">MFS transporter</fullName>
    </submittedName>
</protein>
<comment type="subcellular location">
    <subcellularLocation>
        <location evidence="1">Cell membrane</location>
        <topology evidence="1">Multi-pass membrane protein</topology>
    </subcellularLocation>
</comment>
<accession>A0ABS2FXS3</accession>
<dbReference type="SUPFAM" id="SSF103473">
    <property type="entry name" value="MFS general substrate transporter"/>
    <property type="match status" value="1"/>
</dbReference>
<feature type="transmembrane region" description="Helical" evidence="7">
    <location>
        <begin position="135"/>
        <end position="157"/>
    </location>
</feature>
<keyword evidence="4 7" id="KW-0812">Transmembrane</keyword>
<evidence type="ECO:0000256" key="5">
    <source>
        <dbReference type="ARBA" id="ARBA00022989"/>
    </source>
</evidence>
<dbReference type="CDD" id="cd17324">
    <property type="entry name" value="MFS_NepI_like"/>
    <property type="match status" value="1"/>
</dbReference>
<name>A0ABS2FXS3_9FIRM</name>
<dbReference type="PANTHER" id="PTHR43124:SF3">
    <property type="entry name" value="CHLORAMPHENICOL EFFLUX PUMP RV0191"/>
    <property type="match status" value="1"/>
</dbReference>
<feature type="transmembrane region" description="Helical" evidence="7">
    <location>
        <begin position="102"/>
        <end position="123"/>
    </location>
</feature>
<keyword evidence="10" id="KW-1185">Reference proteome</keyword>
<dbReference type="RefSeq" id="WP_204805765.1">
    <property type="nucleotide sequence ID" value="NZ_JACSNX010000037.1"/>
</dbReference>
<dbReference type="InterPro" id="IPR020846">
    <property type="entry name" value="MFS_dom"/>
</dbReference>
<comment type="caution">
    <text evidence="9">The sequence shown here is derived from an EMBL/GenBank/DDBJ whole genome shotgun (WGS) entry which is preliminary data.</text>
</comment>
<dbReference type="InterPro" id="IPR011701">
    <property type="entry name" value="MFS"/>
</dbReference>
<feature type="transmembrane region" description="Helical" evidence="7">
    <location>
        <begin position="163"/>
        <end position="182"/>
    </location>
</feature>
<evidence type="ECO:0000256" key="3">
    <source>
        <dbReference type="ARBA" id="ARBA00022475"/>
    </source>
</evidence>
<organism evidence="9 10">
    <name type="scientific">Oscillibacter valericigenes</name>
    <dbReference type="NCBI Taxonomy" id="351091"/>
    <lineage>
        <taxon>Bacteria</taxon>
        <taxon>Bacillati</taxon>
        <taxon>Bacillota</taxon>
        <taxon>Clostridia</taxon>
        <taxon>Eubacteriales</taxon>
        <taxon>Oscillospiraceae</taxon>
        <taxon>Oscillibacter</taxon>
    </lineage>
</organism>
<feature type="transmembrane region" description="Helical" evidence="7">
    <location>
        <begin position="366"/>
        <end position="386"/>
    </location>
</feature>
<evidence type="ECO:0000256" key="1">
    <source>
        <dbReference type="ARBA" id="ARBA00004651"/>
    </source>
</evidence>
<dbReference type="Pfam" id="PF07690">
    <property type="entry name" value="MFS_1"/>
    <property type="match status" value="1"/>
</dbReference>
<evidence type="ECO:0000256" key="4">
    <source>
        <dbReference type="ARBA" id="ARBA00022692"/>
    </source>
</evidence>
<evidence type="ECO:0000256" key="6">
    <source>
        <dbReference type="ARBA" id="ARBA00023136"/>
    </source>
</evidence>
<proteinExistence type="predicted"/>
<evidence type="ECO:0000313" key="9">
    <source>
        <dbReference type="EMBL" id="MBM6852459.1"/>
    </source>
</evidence>
<keyword evidence="2" id="KW-0813">Transport</keyword>
<feature type="transmembrane region" description="Helical" evidence="7">
    <location>
        <begin position="77"/>
        <end position="96"/>
    </location>
</feature>
<feature type="transmembrane region" description="Helical" evidence="7">
    <location>
        <begin position="209"/>
        <end position="227"/>
    </location>
</feature>
<feature type="transmembrane region" description="Helical" evidence="7">
    <location>
        <begin position="45"/>
        <end position="65"/>
    </location>
</feature>
<gene>
    <name evidence="9" type="ORF">H9X91_13550</name>
</gene>
<feature type="transmembrane region" description="Helical" evidence="7">
    <location>
        <begin position="12"/>
        <end position="33"/>
    </location>
</feature>
<evidence type="ECO:0000256" key="7">
    <source>
        <dbReference type="SAM" id="Phobius"/>
    </source>
</evidence>
<dbReference type="InterPro" id="IPR050189">
    <property type="entry name" value="MFS_Efflux_Transporters"/>
</dbReference>
<dbReference type="PROSITE" id="PS50850">
    <property type="entry name" value="MFS"/>
    <property type="match status" value="1"/>
</dbReference>